<proteinExistence type="predicted"/>
<comment type="caution">
    <text evidence="1">The sequence shown here is derived from an EMBL/GenBank/DDBJ whole genome shotgun (WGS) entry which is preliminary data.</text>
</comment>
<dbReference type="EMBL" id="QICA01000003">
    <property type="protein sequence ID" value="RNL39253.1"/>
    <property type="molecule type" value="Genomic_DNA"/>
</dbReference>
<dbReference type="InterPro" id="IPR035093">
    <property type="entry name" value="RelE/ParE_toxin_dom_sf"/>
</dbReference>
<dbReference type="InterPro" id="IPR007711">
    <property type="entry name" value="HigB-1"/>
</dbReference>
<evidence type="ECO:0000313" key="1">
    <source>
        <dbReference type="EMBL" id="RNL39253.1"/>
    </source>
</evidence>
<evidence type="ECO:0000313" key="2">
    <source>
        <dbReference type="Proteomes" id="UP000278327"/>
    </source>
</evidence>
<gene>
    <name evidence="1" type="ORF">DMP10_02380</name>
</gene>
<dbReference type="Gene3D" id="3.30.2310.20">
    <property type="entry name" value="RelE-like"/>
    <property type="match status" value="1"/>
</dbReference>
<protein>
    <submittedName>
        <fullName evidence="1">Plasmid maintenance system killer</fullName>
    </submittedName>
</protein>
<name>A0A3N0AWK0_9ACTN</name>
<organism evidence="1 2">
    <name type="scientific">Adlercreutzia equolifaciens subsp. celatus DSM 18785</name>
    <dbReference type="NCBI Taxonomy" id="1121021"/>
    <lineage>
        <taxon>Bacteria</taxon>
        <taxon>Bacillati</taxon>
        <taxon>Actinomycetota</taxon>
        <taxon>Coriobacteriia</taxon>
        <taxon>Eggerthellales</taxon>
        <taxon>Eggerthellaceae</taxon>
        <taxon>Adlercreutzia</taxon>
    </lineage>
</organism>
<dbReference type="SUPFAM" id="SSF143011">
    <property type="entry name" value="RelE-like"/>
    <property type="match status" value="1"/>
</dbReference>
<accession>A0A3N0AWK0</accession>
<sequence>MIKTFADSDTRALFETGQSKRLPADIVRRALRKLEYVDNAVLLTDLRLPPGNRLHALKGDRAGQFLISINDQWRICFRFKPEGVYDVEMCDYH</sequence>
<dbReference type="Pfam" id="PF05015">
    <property type="entry name" value="HigB-like_toxin"/>
    <property type="match status" value="1"/>
</dbReference>
<dbReference type="AlphaFoldDB" id="A0A3N0AWK0"/>
<dbReference type="RefSeq" id="WP_117283568.1">
    <property type="nucleotide sequence ID" value="NZ_JAMTCE010000016.1"/>
</dbReference>
<reference evidence="1 2" key="1">
    <citation type="journal article" date="2019" name="Microbiol. Resour. Announc.">
        <title>Draft Genome Sequences of Type Strains of Gordonibacter faecihominis, Paraeggerthella hongkongensis, Parvibacter caecicola,Slackia equolifaciens, Slackia faecicanis, and Slackia isoflavoniconvertens.</title>
        <authorList>
            <person name="Danylec N."/>
            <person name="Stoll D.A."/>
            <person name="Dotsch A."/>
            <person name="Huch M."/>
        </authorList>
    </citation>
    <scope>NUCLEOTIDE SEQUENCE [LARGE SCALE GENOMIC DNA]</scope>
    <source>
        <strain evidence="1 2">DSM 18785</strain>
    </source>
</reference>
<dbReference type="PANTHER" id="PTHR40266">
    <property type="entry name" value="TOXIN HIGB-1"/>
    <property type="match status" value="1"/>
</dbReference>
<dbReference type="Proteomes" id="UP000278327">
    <property type="component" value="Unassembled WGS sequence"/>
</dbReference>
<keyword evidence="2" id="KW-1185">Reference proteome</keyword>
<dbReference type="PANTHER" id="PTHR40266:SF2">
    <property type="entry name" value="TOXIN HIGB-1"/>
    <property type="match status" value="1"/>
</dbReference>